<comment type="subcellular location">
    <subcellularLocation>
        <location evidence="10">Cytoplasm</location>
    </subcellularLocation>
</comment>
<evidence type="ECO:0000259" key="12">
    <source>
        <dbReference type="Pfam" id="PF00266"/>
    </source>
</evidence>
<evidence type="ECO:0000256" key="8">
    <source>
        <dbReference type="ARBA" id="ARBA00023014"/>
    </source>
</evidence>
<feature type="domain" description="Aminotransferase class V" evidence="12">
    <location>
        <begin position="160"/>
        <end position="417"/>
    </location>
</feature>
<dbReference type="InterPro" id="IPR015424">
    <property type="entry name" value="PyrdxlP-dep_Trfase"/>
</dbReference>
<evidence type="ECO:0000256" key="4">
    <source>
        <dbReference type="ARBA" id="ARBA00022714"/>
    </source>
</evidence>
<gene>
    <name evidence="10" type="primary">iscS</name>
    <name evidence="13" type="ORF">D7W81_02280</name>
</gene>
<feature type="domain" description="Aminotransferase class V" evidence="12">
    <location>
        <begin position="6"/>
        <end position="133"/>
    </location>
</feature>
<comment type="pathway">
    <text evidence="10">Cofactor biosynthesis; iron-sulfur cluster biosynthesis.</text>
</comment>
<keyword evidence="8 10" id="KW-0411">Iron-sulfur</keyword>
<dbReference type="SUPFAM" id="SSF53383">
    <property type="entry name" value="PLP-dependent transferases"/>
    <property type="match status" value="1"/>
</dbReference>
<dbReference type="HAMAP" id="MF_00331">
    <property type="entry name" value="Cys_desulf_IscS"/>
    <property type="match status" value="1"/>
</dbReference>
<dbReference type="UniPathway" id="UPA00266"/>
<dbReference type="PANTHER" id="PTHR11601:SF34">
    <property type="entry name" value="CYSTEINE DESULFURASE"/>
    <property type="match status" value="1"/>
</dbReference>
<name>A0A3A8R2E9_9BACT</name>
<feature type="binding site" evidence="10">
    <location>
        <begin position="252"/>
        <end position="254"/>
    </location>
    <ligand>
        <name>pyridoxal 5'-phosphate</name>
        <dbReference type="ChEBI" id="CHEBI:597326"/>
    </ligand>
</feature>
<dbReference type="InterPro" id="IPR020578">
    <property type="entry name" value="Aminotrans_V_PyrdxlP_BS"/>
</dbReference>
<dbReference type="OrthoDB" id="9808002at2"/>
<evidence type="ECO:0000256" key="2">
    <source>
        <dbReference type="ARBA" id="ARBA00006490"/>
    </source>
</evidence>
<dbReference type="InterPro" id="IPR015421">
    <property type="entry name" value="PyrdxlP-dep_Trfase_major"/>
</dbReference>
<feature type="active site" description="Cysteine persulfide intermediate" evidence="10">
    <location>
        <position position="378"/>
    </location>
</feature>
<keyword evidence="14" id="KW-1185">Reference proteome</keyword>
<dbReference type="Gene3D" id="3.90.1150.10">
    <property type="entry name" value="Aspartate Aminotransferase, domain 1"/>
    <property type="match status" value="2"/>
</dbReference>
<evidence type="ECO:0000256" key="9">
    <source>
        <dbReference type="ARBA" id="ARBA00050776"/>
    </source>
</evidence>
<dbReference type="InterPro" id="IPR015422">
    <property type="entry name" value="PyrdxlP-dep_Trfase_small"/>
</dbReference>
<comment type="catalytic activity">
    <reaction evidence="9 10">
        <text>(sulfur carrier)-H + L-cysteine = (sulfur carrier)-SH + L-alanine</text>
        <dbReference type="Rhea" id="RHEA:43892"/>
        <dbReference type="Rhea" id="RHEA-COMP:14737"/>
        <dbReference type="Rhea" id="RHEA-COMP:14739"/>
        <dbReference type="ChEBI" id="CHEBI:29917"/>
        <dbReference type="ChEBI" id="CHEBI:35235"/>
        <dbReference type="ChEBI" id="CHEBI:57972"/>
        <dbReference type="ChEBI" id="CHEBI:64428"/>
        <dbReference type="EC" id="2.8.1.7"/>
    </reaction>
</comment>
<keyword evidence="6 10" id="KW-0663">Pyridoxal phosphate</keyword>
<dbReference type="Pfam" id="PF00266">
    <property type="entry name" value="Aminotran_5"/>
    <property type="match status" value="2"/>
</dbReference>
<dbReference type="InterPro" id="IPR000192">
    <property type="entry name" value="Aminotrans_V_dom"/>
</dbReference>
<proteinExistence type="inferred from homology"/>
<accession>A0A3A8R2E9</accession>
<comment type="similarity">
    <text evidence="2 10">Belongs to the class-V pyridoxal-phosphate-dependent aminotransferase family. NifS/IscS subfamily.</text>
</comment>
<comment type="subunit">
    <text evidence="10">Homodimer. Forms a heterotetramer with IscU, interacts with other sulfur acceptors.</text>
</comment>
<keyword evidence="4 10" id="KW-0001">2Fe-2S</keyword>
<dbReference type="InterPro" id="IPR016454">
    <property type="entry name" value="Cysteine_dSase"/>
</dbReference>
<evidence type="ECO:0000256" key="1">
    <source>
        <dbReference type="ARBA" id="ARBA00001933"/>
    </source>
</evidence>
<feature type="binding site" description="via persulfide group" evidence="10">
    <location>
        <position position="378"/>
    </location>
    <ligand>
        <name>[2Fe-2S] cluster</name>
        <dbReference type="ChEBI" id="CHEBI:190135"/>
        <note>ligand shared with IscU</note>
    </ligand>
</feature>
<comment type="cofactor">
    <cofactor evidence="1 10 11">
        <name>pyridoxal 5'-phosphate</name>
        <dbReference type="ChEBI" id="CHEBI:597326"/>
    </cofactor>
</comment>
<evidence type="ECO:0000256" key="11">
    <source>
        <dbReference type="RuleBase" id="RU004504"/>
    </source>
</evidence>
<evidence type="ECO:0000256" key="6">
    <source>
        <dbReference type="ARBA" id="ARBA00022898"/>
    </source>
</evidence>
<comment type="caution">
    <text evidence="13">The sequence shown here is derived from an EMBL/GenBank/DDBJ whole genome shotgun (WGS) entry which is preliminary data.</text>
</comment>
<dbReference type="Gene3D" id="1.10.260.50">
    <property type="match status" value="2"/>
</dbReference>
<comment type="function">
    <text evidence="10">Master enzyme that delivers sulfur to a number of partners involved in Fe-S cluster assembly, tRNA modification or cofactor biosynthesis. Catalyzes the removal of elemental sulfur atoms from cysteine to produce alanine. Functions as a sulfur delivery protein for Fe-S cluster synthesis onto IscU, an Fe-S scaffold assembly protein, as well as other S acceptor proteins.</text>
</comment>
<organism evidence="13 14">
    <name type="scientific">Corallococcus aberystwythensis</name>
    <dbReference type="NCBI Taxonomy" id="2316722"/>
    <lineage>
        <taxon>Bacteria</taxon>
        <taxon>Pseudomonadati</taxon>
        <taxon>Myxococcota</taxon>
        <taxon>Myxococcia</taxon>
        <taxon>Myxococcales</taxon>
        <taxon>Cystobacterineae</taxon>
        <taxon>Myxococcaceae</taxon>
        <taxon>Corallococcus</taxon>
    </lineage>
</organism>
<feature type="modified residue" description="N6-(pyridoxal phosphate)lysine" evidence="10">
    <location>
        <position position="255"/>
    </location>
</feature>
<dbReference type="GO" id="GO:1990221">
    <property type="term" value="C:L-cysteine desulfurase complex"/>
    <property type="evidence" value="ECO:0007669"/>
    <property type="project" value="UniProtKB-ARBA"/>
</dbReference>
<dbReference type="GO" id="GO:0031071">
    <property type="term" value="F:cysteine desulfurase activity"/>
    <property type="evidence" value="ECO:0007669"/>
    <property type="project" value="UniProtKB-UniRule"/>
</dbReference>
<keyword evidence="10" id="KW-0963">Cytoplasm</keyword>
<evidence type="ECO:0000256" key="3">
    <source>
        <dbReference type="ARBA" id="ARBA00022679"/>
    </source>
</evidence>
<dbReference type="NCBIfam" id="NF010611">
    <property type="entry name" value="PRK14012.1"/>
    <property type="match status" value="1"/>
</dbReference>
<keyword evidence="3 10" id="KW-0808">Transferase</keyword>
<evidence type="ECO:0000313" key="14">
    <source>
        <dbReference type="Proteomes" id="UP000267003"/>
    </source>
</evidence>
<dbReference type="GO" id="GO:0030170">
    <property type="term" value="F:pyridoxal phosphate binding"/>
    <property type="evidence" value="ECO:0007669"/>
    <property type="project" value="UniProtKB-UniRule"/>
</dbReference>
<dbReference type="Gene3D" id="3.40.640.10">
    <property type="entry name" value="Type I PLP-dependent aspartate aminotransferase-like (Major domain)"/>
    <property type="match status" value="2"/>
</dbReference>
<dbReference type="GO" id="GO:0051537">
    <property type="term" value="F:2 iron, 2 sulfur cluster binding"/>
    <property type="evidence" value="ECO:0007669"/>
    <property type="project" value="UniProtKB-UniRule"/>
</dbReference>
<feature type="binding site" evidence="10">
    <location>
        <position position="292"/>
    </location>
    <ligand>
        <name>pyridoxal 5'-phosphate</name>
        <dbReference type="ChEBI" id="CHEBI:597326"/>
    </ligand>
</feature>
<keyword evidence="5 10" id="KW-0479">Metal-binding</keyword>
<evidence type="ECO:0000256" key="7">
    <source>
        <dbReference type="ARBA" id="ARBA00023004"/>
    </source>
</evidence>
<dbReference type="EMBL" id="RAWK01000008">
    <property type="protein sequence ID" value="RKH74261.1"/>
    <property type="molecule type" value="Genomic_DNA"/>
</dbReference>
<dbReference type="FunFam" id="3.90.1150.10:FF:000002">
    <property type="entry name" value="Cysteine desulfurase IscS"/>
    <property type="match status" value="1"/>
</dbReference>
<evidence type="ECO:0000256" key="5">
    <source>
        <dbReference type="ARBA" id="ARBA00022723"/>
    </source>
</evidence>
<evidence type="ECO:0000256" key="10">
    <source>
        <dbReference type="HAMAP-Rule" id="MF_00331"/>
    </source>
</evidence>
<dbReference type="PROSITE" id="PS00595">
    <property type="entry name" value="AA_TRANSFER_CLASS_5"/>
    <property type="match status" value="1"/>
</dbReference>
<dbReference type="EC" id="2.8.1.7" evidence="10"/>
<dbReference type="GO" id="GO:0046872">
    <property type="term" value="F:metal ion binding"/>
    <property type="evidence" value="ECO:0007669"/>
    <property type="project" value="UniProtKB-KW"/>
</dbReference>
<evidence type="ECO:0000313" key="13">
    <source>
        <dbReference type="EMBL" id="RKH74261.1"/>
    </source>
</evidence>
<dbReference type="Proteomes" id="UP000267003">
    <property type="component" value="Unassembled WGS sequence"/>
</dbReference>
<feature type="binding site" evidence="10">
    <location>
        <position position="204"/>
    </location>
    <ligand>
        <name>pyridoxal 5'-phosphate</name>
        <dbReference type="ChEBI" id="CHEBI:597326"/>
    </ligand>
</feature>
<reference evidence="14" key="1">
    <citation type="submission" date="2018-09" db="EMBL/GenBank/DDBJ databases">
        <authorList>
            <person name="Livingstone P.G."/>
            <person name="Whitworth D.E."/>
        </authorList>
    </citation>
    <scope>NUCLEOTIDE SEQUENCE [LARGE SCALE GENOMIC DNA]</scope>
    <source>
        <strain evidence="14">AB050A</strain>
    </source>
</reference>
<sequence length="454" mass="50142">MLSLPIYMDNHATTPMDPRVLEVMLPYLREDFGNAASRNHAFGWKAEAAVEKARRQVADLIGASEKEIVFTSGATESDNLAIKGVIEFYKSKGDHIITLKTEHKAVLDTCKRLERVRQERLDELKVLRLGQLAGRDVSPEEIPELAAKFNLDADDTFKKWAEMPTGGARVTYLDVERDGRVSLEKLAAAMTPKTVLVSIMFANNEIGVVQPVAEIGKLCREKGVLFHCDAVQGVGKVPFDVEKMHVDLASISAHKMYGPKGVGALYVRRKPRVRIAPMVDGGGHERGMRSGTLNVASIVGFGAAAEVAKQDLPEEAARLFRLRERLRTGIMEQLDMVVVNGSLEHRMPGSLNISFSYVEGEALMMSIKDVAVSSGSACTSASLEPSYVLRALGVEEDMAHSSIRFGLGRFNTEEEVDFVIRLVVDKVRKLRDMSPLYEMAKEGIDLKSIEWTAH</sequence>
<feature type="binding site" evidence="10">
    <location>
        <position position="232"/>
    </location>
    <ligand>
        <name>pyridoxal 5'-phosphate</name>
        <dbReference type="ChEBI" id="CHEBI:597326"/>
    </ligand>
</feature>
<dbReference type="PANTHER" id="PTHR11601">
    <property type="entry name" value="CYSTEINE DESULFURYLASE FAMILY MEMBER"/>
    <property type="match status" value="1"/>
</dbReference>
<dbReference type="PIRSF" id="PIRSF005572">
    <property type="entry name" value="NifS"/>
    <property type="match status" value="1"/>
</dbReference>
<protein>
    <recommendedName>
        <fullName evidence="10">Cysteine desulfurase IscS</fullName>
        <ecNumber evidence="10">2.8.1.7</ecNumber>
    </recommendedName>
</protein>
<keyword evidence="7 10" id="KW-0408">Iron</keyword>
<dbReference type="AlphaFoldDB" id="A0A3A8R2E9"/>
<dbReference type="GO" id="GO:0044571">
    <property type="term" value="P:[2Fe-2S] cluster assembly"/>
    <property type="evidence" value="ECO:0007669"/>
    <property type="project" value="UniProtKB-UniRule"/>
</dbReference>
<feature type="binding site" evidence="10">
    <location>
        <begin position="74"/>
        <end position="75"/>
    </location>
    <ligand>
        <name>pyridoxal 5'-phosphate</name>
        <dbReference type="ChEBI" id="CHEBI:597326"/>
    </ligand>
</feature>
<dbReference type="InterPro" id="IPR010240">
    <property type="entry name" value="Cys_deSase_IscS"/>
</dbReference>